<keyword evidence="2" id="KW-1185">Reference proteome</keyword>
<organism evidence="1 2">
    <name type="scientific">Paenibacillus methanolicus</name>
    <dbReference type="NCBI Taxonomy" id="582686"/>
    <lineage>
        <taxon>Bacteria</taxon>
        <taxon>Bacillati</taxon>
        <taxon>Bacillota</taxon>
        <taxon>Bacilli</taxon>
        <taxon>Bacillales</taxon>
        <taxon>Paenibacillaceae</taxon>
        <taxon>Paenibacillus</taxon>
    </lineage>
</organism>
<evidence type="ECO:0000313" key="2">
    <source>
        <dbReference type="Proteomes" id="UP000323257"/>
    </source>
</evidence>
<dbReference type="SUPFAM" id="SSF52058">
    <property type="entry name" value="L domain-like"/>
    <property type="match status" value="1"/>
</dbReference>
<gene>
    <name evidence="1" type="ORF">BCM02_101327</name>
</gene>
<accession>A0A5S5CHD9</accession>
<dbReference type="EMBL" id="VNHS01000001">
    <property type="protein sequence ID" value="TYP79209.1"/>
    <property type="molecule type" value="Genomic_DNA"/>
</dbReference>
<sequence length="342" mass="38707">MYEHVSRDRIQVDNTLTDDEIGELTQDPELVYLQFSEPFEGSRLDALNDRFFAVRPDVWLRVFGHYGAAPDMSFLDRMTHVTKLSLDCLTEAANLDAIARLSKLRALKLDIYSLPNLEALYAIPDSLEYLHVGKTKSKKPDLYAIQRFSQLKTLELFGQNKNIDAMRYLSRLETVALGSTTLEDANALAQLPRLRSLELSNLGLRDMSGLAELKGLRRLKLWNVKLPGELAFISGLRDLQELTLDAMSAIEELPPLSSLHALRSVRLENLKNLKGLDELEGAPALEAFAHYHVGKMNPEDYLSVLRNPNVRRVNIGFPSGKKYEAFEQLALAHGKIPRSWYD</sequence>
<dbReference type="Gene3D" id="3.80.10.10">
    <property type="entry name" value="Ribonuclease Inhibitor"/>
    <property type="match status" value="1"/>
</dbReference>
<dbReference type="RefSeq" id="WP_148927301.1">
    <property type="nucleotide sequence ID" value="NZ_VNHS01000001.1"/>
</dbReference>
<name>A0A5S5CHD9_9BACL</name>
<dbReference type="InterPro" id="IPR032675">
    <property type="entry name" value="LRR_dom_sf"/>
</dbReference>
<reference evidence="1 2" key="1">
    <citation type="submission" date="2019-07" db="EMBL/GenBank/DDBJ databases">
        <title>Genomic Encyclopedia of Type Strains, Phase III (KMG-III): the genomes of soil and plant-associated and newly described type strains.</title>
        <authorList>
            <person name="Whitman W."/>
        </authorList>
    </citation>
    <scope>NUCLEOTIDE SEQUENCE [LARGE SCALE GENOMIC DNA]</scope>
    <source>
        <strain evidence="1 2">BL24</strain>
    </source>
</reference>
<comment type="caution">
    <text evidence="1">The sequence shown here is derived from an EMBL/GenBank/DDBJ whole genome shotgun (WGS) entry which is preliminary data.</text>
</comment>
<proteinExistence type="predicted"/>
<dbReference type="AlphaFoldDB" id="A0A5S5CHD9"/>
<dbReference type="Proteomes" id="UP000323257">
    <property type="component" value="Unassembled WGS sequence"/>
</dbReference>
<evidence type="ECO:0000313" key="1">
    <source>
        <dbReference type="EMBL" id="TYP79209.1"/>
    </source>
</evidence>
<protein>
    <recommendedName>
        <fullName evidence="3">Leucine rich repeat (LRR) protein</fullName>
    </recommendedName>
</protein>
<evidence type="ECO:0008006" key="3">
    <source>
        <dbReference type="Google" id="ProtNLM"/>
    </source>
</evidence>
<dbReference type="OrthoDB" id="2556499at2"/>